<dbReference type="GO" id="GO:0005886">
    <property type="term" value="C:plasma membrane"/>
    <property type="evidence" value="ECO:0007669"/>
    <property type="project" value="TreeGrafter"/>
</dbReference>
<dbReference type="GO" id="GO:0006508">
    <property type="term" value="P:proteolysis"/>
    <property type="evidence" value="ECO:0007669"/>
    <property type="project" value="UniProtKB-KW"/>
</dbReference>
<dbReference type="PATRIC" id="fig|1288298.3.peg.1264"/>
<keyword evidence="2" id="KW-0645">Protease</keyword>
<dbReference type="SUPFAM" id="SSF52540">
    <property type="entry name" value="P-loop containing nucleoside triphosphate hydrolases"/>
    <property type="match status" value="1"/>
</dbReference>
<dbReference type="GO" id="GO:0016887">
    <property type="term" value="F:ATP hydrolysis activity"/>
    <property type="evidence" value="ECO:0007669"/>
    <property type="project" value="InterPro"/>
</dbReference>
<dbReference type="HOGENOM" id="CLU_000688_20_1_5"/>
<protein>
    <submittedName>
        <fullName evidence="2">ATP-dependent Zn protease</fullName>
    </submittedName>
</protein>
<organism evidence="2 3">
    <name type="scientific">Roseovarius mucosus DSM 17069</name>
    <dbReference type="NCBI Taxonomy" id="1288298"/>
    <lineage>
        <taxon>Bacteria</taxon>
        <taxon>Pseudomonadati</taxon>
        <taxon>Pseudomonadota</taxon>
        <taxon>Alphaproteobacteria</taxon>
        <taxon>Rhodobacterales</taxon>
        <taxon>Roseobacteraceae</taxon>
        <taxon>Roseovarius</taxon>
    </lineage>
</organism>
<dbReference type="CDD" id="cd19481">
    <property type="entry name" value="RecA-like_protease"/>
    <property type="match status" value="1"/>
</dbReference>
<dbReference type="InterPro" id="IPR037219">
    <property type="entry name" value="Peptidase_M41-like"/>
</dbReference>
<name>A0A0A0HM06_9RHOB</name>
<evidence type="ECO:0000313" key="2">
    <source>
        <dbReference type="EMBL" id="KGM88842.1"/>
    </source>
</evidence>
<dbReference type="Pfam" id="PF00004">
    <property type="entry name" value="AAA"/>
    <property type="match status" value="1"/>
</dbReference>
<dbReference type="Gene3D" id="3.40.50.300">
    <property type="entry name" value="P-loop containing nucleotide triphosphate hydrolases"/>
    <property type="match status" value="1"/>
</dbReference>
<dbReference type="InterPro" id="IPR003959">
    <property type="entry name" value="ATPase_AAA_core"/>
</dbReference>
<dbReference type="AlphaFoldDB" id="A0A0A0HM06"/>
<evidence type="ECO:0000313" key="3">
    <source>
        <dbReference type="Proteomes" id="UP000030021"/>
    </source>
</evidence>
<dbReference type="Proteomes" id="UP000030021">
    <property type="component" value="Unassembled WGS sequence"/>
</dbReference>
<dbReference type="eggNOG" id="COG0465">
    <property type="taxonomic scope" value="Bacteria"/>
</dbReference>
<dbReference type="GO" id="GO:0005524">
    <property type="term" value="F:ATP binding"/>
    <property type="evidence" value="ECO:0007669"/>
    <property type="project" value="InterPro"/>
</dbReference>
<feature type="domain" description="AAA+ ATPase" evidence="1">
    <location>
        <begin position="303"/>
        <end position="444"/>
    </location>
</feature>
<comment type="caution">
    <text evidence="2">The sequence shown here is derived from an EMBL/GenBank/DDBJ whole genome shotgun (WGS) entry which is preliminary data.</text>
</comment>
<dbReference type="RefSeq" id="WP_052115277.1">
    <property type="nucleotide sequence ID" value="NZ_KN293977.1"/>
</dbReference>
<dbReference type="InterPro" id="IPR027417">
    <property type="entry name" value="P-loop_NTPase"/>
</dbReference>
<proteinExistence type="predicted"/>
<dbReference type="GO" id="GO:0004222">
    <property type="term" value="F:metalloendopeptidase activity"/>
    <property type="evidence" value="ECO:0007669"/>
    <property type="project" value="InterPro"/>
</dbReference>
<dbReference type="SMART" id="SM00382">
    <property type="entry name" value="AAA"/>
    <property type="match status" value="1"/>
</dbReference>
<dbReference type="GO" id="GO:0030163">
    <property type="term" value="P:protein catabolic process"/>
    <property type="evidence" value="ECO:0007669"/>
    <property type="project" value="TreeGrafter"/>
</dbReference>
<dbReference type="PANTHER" id="PTHR23076:SF97">
    <property type="entry name" value="ATP-DEPENDENT ZINC METALLOPROTEASE YME1L1"/>
    <property type="match status" value="1"/>
</dbReference>
<dbReference type="InterPro" id="IPR003593">
    <property type="entry name" value="AAA+_ATPase"/>
</dbReference>
<dbReference type="SUPFAM" id="SSF140990">
    <property type="entry name" value="FtsH protease domain-like"/>
    <property type="match status" value="1"/>
</dbReference>
<dbReference type="Pfam" id="PF01434">
    <property type="entry name" value="Peptidase_M41"/>
    <property type="match status" value="1"/>
</dbReference>
<reference evidence="2 3" key="1">
    <citation type="submission" date="2013-01" db="EMBL/GenBank/DDBJ databases">
        <authorList>
            <person name="Fiebig A."/>
            <person name="Goeker M."/>
            <person name="Klenk H.-P.P."/>
        </authorList>
    </citation>
    <scope>NUCLEOTIDE SEQUENCE [LARGE SCALE GENOMIC DNA]</scope>
    <source>
        <strain evidence="2 3">DSM 17069</strain>
    </source>
</reference>
<sequence>MQTEHPDNDWRRIVYDALVRFCADAHSPDGETGAESSVAGVSAPSVSGTLDFRKVAGEALPLAQVAALCLVVKACVQSGDIADIWQRGATTIVHTSLDAQRVSWSWKRLLPDHFEFSWDFRSDPHHVLRMVRASNLDPRRASFEHGLVDAMTRNDDPIVFLTSSLDDLHPAVAMFDANVVPIGGIDREVLPALFAIRYPELTDEQIERLVSQVPDLNAVPPGDIDCVVLAFRQSDPNVVPMIIARYVEQSLDEVASTEPKLWRPSSVVPLNDLVGLGAAKVAAQDALAALRDWQAGLLPWNAVPRGLLIAGPAGTGKTELARSLAGEADVHLVTASYNQWQKSGSLSHFLGAMEKSFDEAKRKAPSILFIDEIDAFYTRTDLSGDGRNDSYDVKAITALLEKLDGISDREGVIVVAACNHLKFVDPAIRRAGRFDVVVEIGLPTFEELAVIFGQHLGDRTSEIDLTVCAAAALGRTGADCAAAVRMAGATARRGNRAMTTDDVLAALEGDAPKMSDDEWLRLAVHECGHAIVATALNVGSVEYVRIGGSGGECKIAVTRVLQTENDLHLSRCVALAGREAERVIFGTVVTGSGGVLDSDIAKATKSAADQICAYGMGSLGPIWLASAGSPLSVREAIAGHLPEVAEMLQVAENDVSSVLIAHRELLIEMANKILIEKVLHGGGLEDCLSQVTLNNRVA</sequence>
<dbReference type="InterPro" id="IPR000642">
    <property type="entry name" value="Peptidase_M41"/>
</dbReference>
<dbReference type="PANTHER" id="PTHR23076">
    <property type="entry name" value="METALLOPROTEASE M41 FTSH"/>
    <property type="match status" value="1"/>
</dbReference>
<dbReference type="EMBL" id="AONH01000006">
    <property type="protein sequence ID" value="KGM88842.1"/>
    <property type="molecule type" value="Genomic_DNA"/>
</dbReference>
<accession>A0A0A0HM06</accession>
<keyword evidence="2" id="KW-0378">Hydrolase</keyword>
<gene>
    <name evidence="2" type="ORF">rosmuc_01253</name>
</gene>
<dbReference type="Gene3D" id="1.20.58.760">
    <property type="entry name" value="Peptidase M41"/>
    <property type="match status" value="1"/>
</dbReference>
<evidence type="ECO:0000259" key="1">
    <source>
        <dbReference type="SMART" id="SM00382"/>
    </source>
</evidence>
<dbReference type="GO" id="GO:0004176">
    <property type="term" value="F:ATP-dependent peptidase activity"/>
    <property type="evidence" value="ECO:0007669"/>
    <property type="project" value="InterPro"/>
</dbReference>